<protein>
    <submittedName>
        <fullName evidence="1">Uncharacterized protein</fullName>
    </submittedName>
</protein>
<proteinExistence type="predicted"/>
<comment type="caution">
    <text evidence="1">The sequence shown here is derived from an EMBL/GenBank/DDBJ whole genome shotgun (WGS) entry which is preliminary data.</text>
</comment>
<reference evidence="1 2" key="1">
    <citation type="submission" date="2024-04" db="EMBL/GenBank/DDBJ databases">
        <authorList>
            <consortium name="Genoscope - CEA"/>
            <person name="William W."/>
        </authorList>
    </citation>
    <scope>NUCLEOTIDE SEQUENCE [LARGE SCALE GENOMIC DNA]</scope>
</reference>
<keyword evidence="2" id="KW-1185">Reference proteome</keyword>
<organism evidence="1 2">
    <name type="scientific">Lymnaea stagnalis</name>
    <name type="common">Great pond snail</name>
    <name type="synonym">Helix stagnalis</name>
    <dbReference type="NCBI Taxonomy" id="6523"/>
    <lineage>
        <taxon>Eukaryota</taxon>
        <taxon>Metazoa</taxon>
        <taxon>Spiralia</taxon>
        <taxon>Lophotrochozoa</taxon>
        <taxon>Mollusca</taxon>
        <taxon>Gastropoda</taxon>
        <taxon>Heterobranchia</taxon>
        <taxon>Euthyneura</taxon>
        <taxon>Panpulmonata</taxon>
        <taxon>Hygrophila</taxon>
        <taxon>Lymnaeoidea</taxon>
        <taxon>Lymnaeidae</taxon>
        <taxon>Lymnaea</taxon>
    </lineage>
</organism>
<dbReference type="AlphaFoldDB" id="A0AAV2HT29"/>
<dbReference type="Proteomes" id="UP001497497">
    <property type="component" value="Unassembled WGS sequence"/>
</dbReference>
<evidence type="ECO:0000313" key="1">
    <source>
        <dbReference type="EMBL" id="CAL1535704.1"/>
    </source>
</evidence>
<accession>A0AAV2HT29</accession>
<dbReference type="EMBL" id="CAXITT010000208">
    <property type="protein sequence ID" value="CAL1535704.1"/>
    <property type="molecule type" value="Genomic_DNA"/>
</dbReference>
<evidence type="ECO:0000313" key="2">
    <source>
        <dbReference type="Proteomes" id="UP001497497"/>
    </source>
</evidence>
<sequence length="148" mass="15573">MAFIALLASVLVLAVPTFQQPQGGYVGGLIDTIQPGNCYDRCYLAYQKNPSSYFVSGCVCNQYNFPGNGPIGGGPIGGGNGNCGYLAANCRASPGEYNAVFAYTFDTNTQACVKVSVYNTCVNGYGASSNIFQTLQACNVACNYNKGY</sequence>
<gene>
    <name evidence="1" type="ORF">GSLYS_00009664001</name>
</gene>
<name>A0AAV2HT29_LYMST</name>